<dbReference type="Proteomes" id="UP000233256">
    <property type="component" value="Unassembled WGS sequence"/>
</dbReference>
<organism evidence="20 21">
    <name type="scientific">Candidatus Wallbacteria bacterium HGW-Wallbacteria-1</name>
    <dbReference type="NCBI Taxonomy" id="2013854"/>
    <lineage>
        <taxon>Bacteria</taxon>
        <taxon>Candidatus Walliibacteriota</taxon>
    </lineage>
</organism>
<comment type="caution">
    <text evidence="20">The sequence shown here is derived from an EMBL/GenBank/DDBJ whole genome shotgun (WGS) entry which is preliminary data.</text>
</comment>
<feature type="transmembrane region" description="Helical" evidence="19">
    <location>
        <begin position="184"/>
        <end position="201"/>
    </location>
</feature>
<feature type="transmembrane region" description="Helical" evidence="19">
    <location>
        <begin position="145"/>
        <end position="163"/>
    </location>
</feature>
<evidence type="ECO:0000256" key="10">
    <source>
        <dbReference type="ARBA" id="ARBA00022679"/>
    </source>
</evidence>
<keyword evidence="17" id="KW-1208">Phospholipid metabolism</keyword>
<dbReference type="PANTHER" id="PTHR46382:SF1">
    <property type="entry name" value="PHOSPHATIDATE CYTIDYLYLTRANSFERASE"/>
    <property type="match status" value="1"/>
</dbReference>
<keyword evidence="16" id="KW-0594">Phospholipid biosynthesis</keyword>
<keyword evidence="8" id="KW-1003">Cell membrane</keyword>
<comment type="similarity">
    <text evidence="5 18">Belongs to the CDS family.</text>
</comment>
<feature type="transmembrane region" description="Helical" evidence="19">
    <location>
        <begin position="28"/>
        <end position="48"/>
    </location>
</feature>
<evidence type="ECO:0000256" key="4">
    <source>
        <dbReference type="ARBA" id="ARBA00005189"/>
    </source>
</evidence>
<evidence type="ECO:0000256" key="12">
    <source>
        <dbReference type="ARBA" id="ARBA00022695"/>
    </source>
</evidence>
<evidence type="ECO:0000256" key="3">
    <source>
        <dbReference type="ARBA" id="ARBA00005119"/>
    </source>
</evidence>
<evidence type="ECO:0000256" key="6">
    <source>
        <dbReference type="ARBA" id="ARBA00012487"/>
    </source>
</evidence>
<accession>A0A2N1PQA6</accession>
<dbReference type="AlphaFoldDB" id="A0A2N1PQA6"/>
<proteinExistence type="inferred from homology"/>
<evidence type="ECO:0000256" key="8">
    <source>
        <dbReference type="ARBA" id="ARBA00022475"/>
    </source>
</evidence>
<evidence type="ECO:0000256" key="16">
    <source>
        <dbReference type="ARBA" id="ARBA00023209"/>
    </source>
</evidence>
<comment type="catalytic activity">
    <reaction evidence="1 18">
        <text>a 1,2-diacyl-sn-glycero-3-phosphate + CTP + H(+) = a CDP-1,2-diacyl-sn-glycerol + diphosphate</text>
        <dbReference type="Rhea" id="RHEA:16229"/>
        <dbReference type="ChEBI" id="CHEBI:15378"/>
        <dbReference type="ChEBI" id="CHEBI:33019"/>
        <dbReference type="ChEBI" id="CHEBI:37563"/>
        <dbReference type="ChEBI" id="CHEBI:58332"/>
        <dbReference type="ChEBI" id="CHEBI:58608"/>
        <dbReference type="EC" id="2.7.7.41"/>
    </reaction>
</comment>
<dbReference type="Pfam" id="PF01148">
    <property type="entry name" value="CTP_transf_1"/>
    <property type="match status" value="1"/>
</dbReference>
<feature type="transmembrane region" description="Helical" evidence="19">
    <location>
        <begin position="86"/>
        <end position="105"/>
    </location>
</feature>
<evidence type="ECO:0000256" key="13">
    <source>
        <dbReference type="ARBA" id="ARBA00022989"/>
    </source>
</evidence>
<evidence type="ECO:0000256" key="18">
    <source>
        <dbReference type="RuleBase" id="RU003938"/>
    </source>
</evidence>
<evidence type="ECO:0000256" key="11">
    <source>
        <dbReference type="ARBA" id="ARBA00022692"/>
    </source>
</evidence>
<evidence type="ECO:0000256" key="14">
    <source>
        <dbReference type="ARBA" id="ARBA00023098"/>
    </source>
</evidence>
<keyword evidence="15 19" id="KW-0472">Membrane</keyword>
<feature type="transmembrane region" description="Helical" evidence="19">
    <location>
        <begin position="221"/>
        <end position="241"/>
    </location>
</feature>
<keyword evidence="10 18" id="KW-0808">Transferase</keyword>
<evidence type="ECO:0000313" key="20">
    <source>
        <dbReference type="EMBL" id="PKK90527.1"/>
    </source>
</evidence>
<feature type="transmembrane region" description="Helical" evidence="19">
    <location>
        <begin position="55"/>
        <end position="74"/>
    </location>
</feature>
<keyword evidence="13 19" id="KW-1133">Transmembrane helix</keyword>
<evidence type="ECO:0000256" key="7">
    <source>
        <dbReference type="ARBA" id="ARBA00019373"/>
    </source>
</evidence>
<comment type="pathway">
    <text evidence="3 18">Phospholipid metabolism; CDP-diacylglycerol biosynthesis; CDP-diacylglycerol from sn-glycerol 3-phosphate: step 3/3.</text>
</comment>
<evidence type="ECO:0000256" key="15">
    <source>
        <dbReference type="ARBA" id="ARBA00023136"/>
    </source>
</evidence>
<dbReference type="EC" id="2.7.7.41" evidence="6 18"/>
<gene>
    <name evidence="20" type="ORF">CVV64_09195</name>
</gene>
<evidence type="ECO:0000256" key="5">
    <source>
        <dbReference type="ARBA" id="ARBA00010185"/>
    </source>
</evidence>
<dbReference type="UniPathway" id="UPA00557">
    <property type="reaction ID" value="UER00614"/>
</dbReference>
<reference evidence="20 21" key="1">
    <citation type="journal article" date="2017" name="ISME J.">
        <title>Potential for microbial H2 and metal transformations associated with novel bacteria and archaea in deep terrestrial subsurface sediments.</title>
        <authorList>
            <person name="Hernsdorf A.W."/>
            <person name="Amano Y."/>
            <person name="Miyakawa K."/>
            <person name="Ise K."/>
            <person name="Suzuki Y."/>
            <person name="Anantharaman K."/>
            <person name="Probst A."/>
            <person name="Burstein D."/>
            <person name="Thomas B.C."/>
            <person name="Banfield J.F."/>
        </authorList>
    </citation>
    <scope>NUCLEOTIDE SEQUENCE [LARGE SCALE GENOMIC DNA]</scope>
    <source>
        <strain evidence="20">HGW-Wallbacteria-1</strain>
    </source>
</reference>
<dbReference type="GO" id="GO:0005886">
    <property type="term" value="C:plasma membrane"/>
    <property type="evidence" value="ECO:0007669"/>
    <property type="project" value="UniProtKB-SubCell"/>
</dbReference>
<keyword evidence="11 18" id="KW-0812">Transmembrane</keyword>
<name>A0A2N1PQA6_9BACT</name>
<evidence type="ECO:0000256" key="2">
    <source>
        <dbReference type="ARBA" id="ARBA00004651"/>
    </source>
</evidence>
<dbReference type="PANTHER" id="PTHR46382">
    <property type="entry name" value="PHOSPHATIDATE CYTIDYLYLTRANSFERASE"/>
    <property type="match status" value="1"/>
</dbReference>
<evidence type="ECO:0000256" key="19">
    <source>
        <dbReference type="SAM" id="Phobius"/>
    </source>
</evidence>
<comment type="subcellular location">
    <subcellularLocation>
        <location evidence="2">Cell membrane</location>
        <topology evidence="2">Multi-pass membrane protein</topology>
    </subcellularLocation>
</comment>
<evidence type="ECO:0000313" key="21">
    <source>
        <dbReference type="Proteomes" id="UP000233256"/>
    </source>
</evidence>
<dbReference type="InterPro" id="IPR000374">
    <property type="entry name" value="PC_trans"/>
</dbReference>
<dbReference type="PROSITE" id="PS01315">
    <property type="entry name" value="CDS"/>
    <property type="match status" value="1"/>
</dbReference>
<dbReference type="GO" id="GO:0004605">
    <property type="term" value="F:phosphatidate cytidylyltransferase activity"/>
    <property type="evidence" value="ECO:0007669"/>
    <property type="project" value="UniProtKB-EC"/>
</dbReference>
<evidence type="ECO:0000256" key="1">
    <source>
        <dbReference type="ARBA" id="ARBA00001698"/>
    </source>
</evidence>
<evidence type="ECO:0000256" key="17">
    <source>
        <dbReference type="ARBA" id="ARBA00023264"/>
    </source>
</evidence>
<keyword evidence="14" id="KW-0443">Lipid metabolism</keyword>
<evidence type="ECO:0000256" key="9">
    <source>
        <dbReference type="ARBA" id="ARBA00022516"/>
    </source>
</evidence>
<dbReference type="GO" id="GO:0016024">
    <property type="term" value="P:CDP-diacylglycerol biosynthetic process"/>
    <property type="evidence" value="ECO:0007669"/>
    <property type="project" value="UniProtKB-UniPathway"/>
</dbReference>
<keyword evidence="12 18" id="KW-0548">Nucleotidyltransferase</keyword>
<protein>
    <recommendedName>
        <fullName evidence="7 18">Phosphatidate cytidylyltransferase</fullName>
        <ecNumber evidence="6 18">2.7.7.41</ecNumber>
    </recommendedName>
</protein>
<dbReference type="EMBL" id="PGXC01000005">
    <property type="protein sequence ID" value="PKK90527.1"/>
    <property type="molecule type" value="Genomic_DNA"/>
</dbReference>
<comment type="pathway">
    <text evidence="4">Lipid metabolism.</text>
</comment>
<keyword evidence="9" id="KW-0444">Lipid biosynthesis</keyword>
<sequence length="283" mass="30531">MSLAARVATAAVGIPVLGFAVWKGGMVWTMAAFAISALAGCEAVAMGARKANLKLSSLPVIAILSGLLFFGFLFFRSFSGIQLPPWFEMSFALWAVILGFSFMSLKNPEGICSLLGVSLAGLLFTLFLGSYAVRLRGLDQGLWKMGVLFAAVWAFDTGGYLFGRLMGRRSLHPFSPKKSWEGTIGGIGSSVLLCIAISWFWGKWPVPTALPTTVSAQVNQWLWPAVFGFIVSAAAQTGDLFESAIKRDCQVKDSSCLLPGHGGFHDRFDSFFFAAPVAFWLLS</sequence>
<feature type="transmembrane region" description="Helical" evidence="19">
    <location>
        <begin position="112"/>
        <end position="133"/>
    </location>
</feature>